<keyword evidence="3" id="KW-1185">Reference proteome</keyword>
<proteinExistence type="predicted"/>
<dbReference type="InterPro" id="IPR026319">
    <property type="entry name" value="ZC2HC1A/B-like"/>
</dbReference>
<organism evidence="2 3">
    <name type="scientific">Echinococcus multilocularis</name>
    <name type="common">Fox tapeworm</name>
    <dbReference type="NCBI Taxonomy" id="6211"/>
    <lineage>
        <taxon>Eukaryota</taxon>
        <taxon>Metazoa</taxon>
        <taxon>Spiralia</taxon>
        <taxon>Lophotrochozoa</taxon>
        <taxon>Platyhelminthes</taxon>
        <taxon>Cestoda</taxon>
        <taxon>Eucestoda</taxon>
        <taxon>Cyclophyllidea</taxon>
        <taxon>Taeniidae</taxon>
        <taxon>Echinococcus</taxon>
    </lineage>
</organism>
<evidence type="ECO:0000313" key="2">
    <source>
        <dbReference type="EMBL" id="CDS36602.1"/>
    </source>
</evidence>
<dbReference type="OrthoDB" id="5793009at2759"/>
<gene>
    <name evidence="2" type="ORF">EmuJ_000373700</name>
</gene>
<reference evidence="2" key="2">
    <citation type="submission" date="2015-11" db="EMBL/GenBank/DDBJ databases">
        <authorList>
            <person name="Zhang Y."/>
            <person name="Guo Z."/>
        </authorList>
    </citation>
    <scope>NUCLEOTIDE SEQUENCE</scope>
</reference>
<dbReference type="OMA" id="SSWEWHE"/>
<sequence>MPPPPRSPEAVNSNHHNPEEGQLPQTDRRGAAKIRSTNYTNVECPSCQRIYTRRSLDFHLKVCTMRQAEEVKRRNAIESAIERQRRGPSRPPGKLCYICGRRYTKSSWEWHEPKCQEQWDIWNSRLPKDLQHRGGLLKPNTDDEALAAVVEREKAAGNPKFNKKDALEKILLEASRINALPVLPLHDTDSSQHSRKNFLPSGNAIWPASLVPGGVKIPLDLKALVALFPMEHSQIQYSVQWILSLLYKPCEPDQEGTN</sequence>
<name>A0A068Y2G9_ECHMU</name>
<dbReference type="EMBL" id="LN902847">
    <property type="protein sequence ID" value="CDS36602.1"/>
    <property type="molecule type" value="Genomic_DNA"/>
</dbReference>
<evidence type="ECO:0000256" key="1">
    <source>
        <dbReference type="SAM" id="MobiDB-lite"/>
    </source>
</evidence>
<accession>A0A068Y2G9</accession>
<dbReference type="Proteomes" id="UP000017246">
    <property type="component" value="Unassembled WGS sequence"/>
</dbReference>
<protein>
    <submittedName>
        <fullName evidence="2">Zinc finger protein 474</fullName>
    </submittedName>
</protein>
<feature type="region of interest" description="Disordered" evidence="1">
    <location>
        <begin position="1"/>
        <end position="29"/>
    </location>
</feature>
<reference evidence="2" key="1">
    <citation type="journal article" date="2013" name="Nature">
        <title>The genomes of four tapeworm species reveal adaptations to parasitism.</title>
        <authorList>
            <person name="Tsai I.J."/>
            <person name="Zarowiecki M."/>
            <person name="Holroyd N."/>
            <person name="Garciarrubio A."/>
            <person name="Sanchez-Flores A."/>
            <person name="Brooks K.L."/>
            <person name="Tracey A."/>
            <person name="Bobes R.J."/>
            <person name="Fragoso G."/>
            <person name="Sciutto E."/>
            <person name="Aslett M."/>
            <person name="Beasley H."/>
            <person name="Bennett H.M."/>
            <person name="Cai J."/>
            <person name="Camicia F."/>
            <person name="Clark R."/>
            <person name="Cucher M."/>
            <person name="De Silva N."/>
            <person name="Day T.A."/>
            <person name="Deplazes P."/>
            <person name="Estrada K."/>
            <person name="Fernandez C."/>
            <person name="Holland P.W."/>
            <person name="Hou J."/>
            <person name="Hu S."/>
            <person name="Huckvale T."/>
            <person name="Hung S.S."/>
            <person name="Kamenetzky L."/>
            <person name="Keane J.A."/>
            <person name="Kiss F."/>
            <person name="Koziol U."/>
            <person name="Lambert O."/>
            <person name="Liu K."/>
            <person name="Luo X."/>
            <person name="Luo Y."/>
            <person name="Macchiaroli N."/>
            <person name="Nichol S."/>
            <person name="Paps J."/>
            <person name="Parkinson J."/>
            <person name="Pouchkina-Stantcheva N."/>
            <person name="Riddiford N."/>
            <person name="Rosenzvit M."/>
            <person name="Salinas G."/>
            <person name="Wasmuth J.D."/>
            <person name="Zamanian M."/>
            <person name="Zheng Y."/>
            <person name="Cai X."/>
            <person name="Soberon X."/>
            <person name="Olson P.D."/>
            <person name="Laclette J.P."/>
            <person name="Brehm K."/>
            <person name="Berriman M."/>
            <person name="Garciarrubio A."/>
            <person name="Bobes R.J."/>
            <person name="Fragoso G."/>
            <person name="Sanchez-Flores A."/>
            <person name="Estrada K."/>
            <person name="Cevallos M.A."/>
            <person name="Morett E."/>
            <person name="Gonzalez V."/>
            <person name="Portillo T."/>
            <person name="Ochoa-Leyva A."/>
            <person name="Jose M.V."/>
            <person name="Sciutto E."/>
            <person name="Landa A."/>
            <person name="Jimenez L."/>
            <person name="Valdes V."/>
            <person name="Carrero J.C."/>
            <person name="Larralde C."/>
            <person name="Morales-Montor J."/>
            <person name="Limon-Lason J."/>
            <person name="Soberon X."/>
            <person name="Laclette J.P."/>
        </authorList>
    </citation>
    <scope>NUCLEOTIDE SEQUENCE [LARGE SCALE GENOMIC DNA]</scope>
</reference>
<dbReference type="AlphaFoldDB" id="A0A068Y2G9"/>
<dbReference type="PANTHER" id="PTHR13555">
    <property type="entry name" value="C2H2 ZINC FINGER CGI-62-RELATED"/>
    <property type="match status" value="1"/>
</dbReference>
<evidence type="ECO:0000313" key="3">
    <source>
        <dbReference type="Proteomes" id="UP000017246"/>
    </source>
</evidence>
<dbReference type="PANTHER" id="PTHR13555:SF68">
    <property type="entry name" value="ZINC FINGER PROTEIN 474"/>
    <property type="match status" value="1"/>
</dbReference>